<evidence type="ECO:0000313" key="2">
    <source>
        <dbReference type="Proteomes" id="UP001174934"/>
    </source>
</evidence>
<evidence type="ECO:0000313" key="1">
    <source>
        <dbReference type="EMBL" id="KAK0629399.1"/>
    </source>
</evidence>
<organism evidence="1 2">
    <name type="scientific">Bombardia bombarda</name>
    <dbReference type="NCBI Taxonomy" id="252184"/>
    <lineage>
        <taxon>Eukaryota</taxon>
        <taxon>Fungi</taxon>
        <taxon>Dikarya</taxon>
        <taxon>Ascomycota</taxon>
        <taxon>Pezizomycotina</taxon>
        <taxon>Sordariomycetes</taxon>
        <taxon>Sordariomycetidae</taxon>
        <taxon>Sordariales</taxon>
        <taxon>Lasiosphaeriaceae</taxon>
        <taxon>Bombardia</taxon>
    </lineage>
</organism>
<reference evidence="1" key="1">
    <citation type="submission" date="2023-06" db="EMBL/GenBank/DDBJ databases">
        <title>Genome-scale phylogeny and comparative genomics of the fungal order Sordariales.</title>
        <authorList>
            <consortium name="Lawrence Berkeley National Laboratory"/>
            <person name="Hensen N."/>
            <person name="Bonometti L."/>
            <person name="Westerberg I."/>
            <person name="Brannstrom I.O."/>
            <person name="Guillou S."/>
            <person name="Cros-Aarteil S."/>
            <person name="Calhoun S."/>
            <person name="Haridas S."/>
            <person name="Kuo A."/>
            <person name="Mondo S."/>
            <person name="Pangilinan J."/>
            <person name="Riley R."/>
            <person name="LaButti K."/>
            <person name="Andreopoulos B."/>
            <person name="Lipzen A."/>
            <person name="Chen C."/>
            <person name="Yanf M."/>
            <person name="Daum C."/>
            <person name="Ng V."/>
            <person name="Clum A."/>
            <person name="Steindorff A."/>
            <person name="Ohm R."/>
            <person name="Martin F."/>
            <person name="Silar P."/>
            <person name="Natvig D."/>
            <person name="Lalanne C."/>
            <person name="Gautier V."/>
            <person name="Ament-velasquez S.L."/>
            <person name="Kruys A."/>
            <person name="Hutchinson M.I."/>
            <person name="Powell A.J."/>
            <person name="Barry K."/>
            <person name="Miller A.N."/>
            <person name="Grigoriev I.V."/>
            <person name="Debuchy R."/>
            <person name="Gladieux P."/>
            <person name="Thoren M.H."/>
            <person name="Johannesson H."/>
        </authorList>
    </citation>
    <scope>NUCLEOTIDE SEQUENCE</scope>
    <source>
        <strain evidence="1">SMH3391-2</strain>
    </source>
</reference>
<gene>
    <name evidence="1" type="ORF">B0T17DRAFT_525417</name>
</gene>
<dbReference type="AlphaFoldDB" id="A0AA39X8S9"/>
<sequence>MGLAETGDVMEAAAWGTVAASFAAEQIDTETASAGAGWDKMLVEARLDEYKAGHAWFQLRGFWEPGQWEWT</sequence>
<dbReference type="EMBL" id="JAULSR010000002">
    <property type="protein sequence ID" value="KAK0629399.1"/>
    <property type="molecule type" value="Genomic_DNA"/>
</dbReference>
<comment type="caution">
    <text evidence="1">The sequence shown here is derived from an EMBL/GenBank/DDBJ whole genome shotgun (WGS) entry which is preliminary data.</text>
</comment>
<accession>A0AA39X8S9</accession>
<keyword evidence="2" id="KW-1185">Reference proteome</keyword>
<dbReference type="Proteomes" id="UP001174934">
    <property type="component" value="Unassembled WGS sequence"/>
</dbReference>
<name>A0AA39X8S9_9PEZI</name>
<protein>
    <submittedName>
        <fullName evidence="1">Uncharacterized protein</fullName>
    </submittedName>
</protein>
<proteinExistence type="predicted"/>